<dbReference type="OMA" id="HEQQNIH"/>
<keyword evidence="2" id="KW-1185">Reference proteome</keyword>
<evidence type="ECO:0000313" key="1">
    <source>
        <dbReference type="EMBL" id="CAD8140915.1"/>
    </source>
</evidence>
<reference evidence="1" key="1">
    <citation type="submission" date="2021-01" db="EMBL/GenBank/DDBJ databases">
        <authorList>
            <consortium name="Genoscope - CEA"/>
            <person name="William W."/>
        </authorList>
    </citation>
    <scope>NUCLEOTIDE SEQUENCE</scope>
</reference>
<comment type="caution">
    <text evidence="1">The sequence shown here is derived from an EMBL/GenBank/DDBJ whole genome shotgun (WGS) entry which is preliminary data.</text>
</comment>
<dbReference type="OrthoDB" id="10400307at2759"/>
<name>A0A8S1SK25_PAROT</name>
<organism evidence="1 2">
    <name type="scientific">Paramecium octaurelia</name>
    <dbReference type="NCBI Taxonomy" id="43137"/>
    <lineage>
        <taxon>Eukaryota</taxon>
        <taxon>Sar</taxon>
        <taxon>Alveolata</taxon>
        <taxon>Ciliophora</taxon>
        <taxon>Intramacronucleata</taxon>
        <taxon>Oligohymenophorea</taxon>
        <taxon>Peniculida</taxon>
        <taxon>Parameciidae</taxon>
        <taxon>Paramecium</taxon>
    </lineage>
</organism>
<dbReference type="EMBL" id="CAJJDP010000011">
    <property type="protein sequence ID" value="CAD8140915.1"/>
    <property type="molecule type" value="Genomic_DNA"/>
</dbReference>
<dbReference type="Proteomes" id="UP000683925">
    <property type="component" value="Unassembled WGS sequence"/>
</dbReference>
<evidence type="ECO:0000313" key="2">
    <source>
        <dbReference type="Proteomes" id="UP000683925"/>
    </source>
</evidence>
<accession>A0A8S1SK25</accession>
<sequence>MKSKRSLKILKKIKKITQIIIVQDDELGSPHNTNQYLLTKHEQQNIHLEKDCPPPGSMLQFLLNYDKIVLSSPDAITFEQISNALKIT</sequence>
<protein>
    <submittedName>
        <fullName evidence="1">Uncharacterized protein</fullName>
    </submittedName>
</protein>
<gene>
    <name evidence="1" type="ORF">POCTA_138.1.T0120149</name>
</gene>
<proteinExistence type="predicted"/>
<dbReference type="AlphaFoldDB" id="A0A8S1SK25"/>